<evidence type="ECO:0000313" key="3">
    <source>
        <dbReference type="EMBL" id="WOF12162.1"/>
    </source>
</evidence>
<evidence type="ECO:0000259" key="1">
    <source>
        <dbReference type="Pfam" id="PF13521"/>
    </source>
</evidence>
<dbReference type="InterPro" id="IPR027417">
    <property type="entry name" value="P-loop_NTPase"/>
</dbReference>
<organism evidence="2 4">
    <name type="scientific">Butyricimonas paravirosa</name>
    <dbReference type="NCBI Taxonomy" id="1472417"/>
    <lineage>
        <taxon>Bacteria</taxon>
        <taxon>Pseudomonadati</taxon>
        <taxon>Bacteroidota</taxon>
        <taxon>Bacteroidia</taxon>
        <taxon>Bacteroidales</taxon>
        <taxon>Odoribacteraceae</taxon>
        <taxon>Butyricimonas</taxon>
    </lineage>
</organism>
<dbReference type="AlphaFoldDB" id="A0A7X5YGH7"/>
<proteinExistence type="predicted"/>
<dbReference type="EMBL" id="JAATLI010000021">
    <property type="protein sequence ID" value="NJC20695.1"/>
    <property type="molecule type" value="Genomic_DNA"/>
</dbReference>
<evidence type="ECO:0000313" key="2">
    <source>
        <dbReference type="EMBL" id="NJC20695.1"/>
    </source>
</evidence>
<dbReference type="RefSeq" id="WP_118305689.1">
    <property type="nucleotide sequence ID" value="NZ_BMPA01000020.1"/>
</dbReference>
<protein>
    <submittedName>
        <fullName evidence="3">AAA family ATPase</fullName>
    </submittedName>
    <submittedName>
        <fullName evidence="2">Putative ATPase</fullName>
    </submittedName>
</protein>
<dbReference type="SUPFAM" id="SSF52540">
    <property type="entry name" value="P-loop containing nucleoside triphosphate hydrolases"/>
    <property type="match status" value="1"/>
</dbReference>
<dbReference type="EMBL" id="CP043839">
    <property type="protein sequence ID" value="WOF12162.1"/>
    <property type="molecule type" value="Genomic_DNA"/>
</dbReference>
<dbReference type="Gene3D" id="3.40.50.300">
    <property type="entry name" value="P-loop containing nucleotide triphosphate hydrolases"/>
    <property type="match status" value="1"/>
</dbReference>
<reference evidence="2 4" key="2">
    <citation type="submission" date="2020-03" db="EMBL/GenBank/DDBJ databases">
        <title>Genomic Encyclopedia of Type Strains, Phase IV (KMG-IV): sequencing the most valuable type-strain genomes for metagenomic binning, comparative biology and taxonomic classification.</title>
        <authorList>
            <person name="Goeker M."/>
        </authorList>
    </citation>
    <scope>NUCLEOTIDE SEQUENCE [LARGE SCALE GENOMIC DNA]</scope>
    <source>
        <strain evidence="2 4">DSM 105722</strain>
    </source>
</reference>
<dbReference type="Proteomes" id="UP000576368">
    <property type="component" value="Unassembled WGS sequence"/>
</dbReference>
<name>A0A7X5YGH7_9BACT</name>
<sequence>MIYKPNFFVITGGPGVGKTTLLEALAKQGFPYVPEVAREIIREQASRNGDALPWVNIPAYTHLMLSRSVESFEQHQKQESVLFFDRGIPDTLAYVHLTHQSPSPELQHAVQDFRYNPQVFILPPWPEIYETDSERKQTYQEAVETYDVMLVTYQQLDYSPIIVPKGTPEERANFVIDRYNQTKEISAVR</sequence>
<reference evidence="3 5" key="1">
    <citation type="submission" date="2019-09" db="EMBL/GenBank/DDBJ databases">
        <title>Butyricimonas paravirosa DSM 105722 (=214-4 = JCM 18677 = CCUG 65563).</title>
        <authorList>
            <person name="Le Roy T."/>
            <person name="Cani P.D."/>
        </authorList>
    </citation>
    <scope>NUCLEOTIDE SEQUENCE [LARGE SCALE GENOMIC DNA]</scope>
    <source>
        <strain evidence="3 5">DSM 105722</strain>
    </source>
</reference>
<feature type="domain" description="NadR/Ttd14 AAA" evidence="1">
    <location>
        <begin position="8"/>
        <end position="171"/>
    </location>
</feature>
<keyword evidence="5" id="KW-1185">Reference proteome</keyword>
<accession>A0A7X5YGH7</accession>
<dbReference type="Pfam" id="PF13521">
    <property type="entry name" value="AAA_28"/>
    <property type="match status" value="1"/>
</dbReference>
<dbReference type="GeneID" id="86891174"/>
<gene>
    <name evidence="3" type="ORF">F1644_07730</name>
    <name evidence="2" type="ORF">GGR15_004353</name>
</gene>
<dbReference type="InterPro" id="IPR038727">
    <property type="entry name" value="NadR/Ttd14_AAA_dom"/>
</dbReference>
<evidence type="ECO:0000313" key="5">
    <source>
        <dbReference type="Proteomes" id="UP001302374"/>
    </source>
</evidence>
<dbReference type="Proteomes" id="UP001302374">
    <property type="component" value="Chromosome"/>
</dbReference>
<evidence type="ECO:0000313" key="4">
    <source>
        <dbReference type="Proteomes" id="UP000576368"/>
    </source>
</evidence>